<reference evidence="8" key="1">
    <citation type="submission" date="2018-05" db="EMBL/GenBank/DDBJ databases">
        <authorList>
            <person name="Lanie J.A."/>
            <person name="Ng W.-L."/>
            <person name="Kazmierczak K.M."/>
            <person name="Andrzejewski T.M."/>
            <person name="Davidsen T.M."/>
            <person name="Wayne K.J."/>
            <person name="Tettelin H."/>
            <person name="Glass J.I."/>
            <person name="Rusch D."/>
            <person name="Podicherti R."/>
            <person name="Tsui H.-C.T."/>
            <person name="Winkler M.E."/>
        </authorList>
    </citation>
    <scope>NUCLEOTIDE SEQUENCE</scope>
</reference>
<dbReference type="EMBL" id="UINC01006327">
    <property type="protein sequence ID" value="SVA26877.1"/>
    <property type="molecule type" value="Genomic_DNA"/>
</dbReference>
<name>A0A381UHQ1_9ZZZZ</name>
<feature type="transmembrane region" description="Helical" evidence="7">
    <location>
        <begin position="83"/>
        <end position="102"/>
    </location>
</feature>
<dbReference type="GO" id="GO:0008360">
    <property type="term" value="P:regulation of cell shape"/>
    <property type="evidence" value="ECO:0007669"/>
    <property type="project" value="UniProtKB-KW"/>
</dbReference>
<gene>
    <name evidence="8" type="ORF">METZ01_LOCUS79731</name>
</gene>
<keyword evidence="6 7" id="KW-0472">Membrane</keyword>
<evidence type="ECO:0000256" key="6">
    <source>
        <dbReference type="ARBA" id="ARBA00023136"/>
    </source>
</evidence>
<evidence type="ECO:0000256" key="2">
    <source>
        <dbReference type="ARBA" id="ARBA00022475"/>
    </source>
</evidence>
<feature type="transmembrane region" description="Helical" evidence="7">
    <location>
        <begin position="20"/>
        <end position="46"/>
    </location>
</feature>
<evidence type="ECO:0000313" key="8">
    <source>
        <dbReference type="EMBL" id="SVA26877.1"/>
    </source>
</evidence>
<evidence type="ECO:0000256" key="4">
    <source>
        <dbReference type="ARBA" id="ARBA00022960"/>
    </source>
</evidence>
<keyword evidence="3 7" id="KW-0812">Transmembrane</keyword>
<accession>A0A381UHQ1</accession>
<dbReference type="AlphaFoldDB" id="A0A381UHQ1"/>
<feature type="transmembrane region" description="Helical" evidence="7">
    <location>
        <begin position="52"/>
        <end position="71"/>
    </location>
</feature>
<evidence type="ECO:0000256" key="5">
    <source>
        <dbReference type="ARBA" id="ARBA00022989"/>
    </source>
</evidence>
<protein>
    <recommendedName>
        <fullName evidence="9">Rod shape-determining protein MreD</fullName>
    </recommendedName>
</protein>
<dbReference type="InterPro" id="IPR007227">
    <property type="entry name" value="Cell_shape_determining_MreD"/>
</dbReference>
<evidence type="ECO:0000256" key="3">
    <source>
        <dbReference type="ARBA" id="ARBA00022692"/>
    </source>
</evidence>
<keyword evidence="2" id="KW-1003">Cell membrane</keyword>
<sequence length="149" mass="17118">MAQFLLVDFLSLNMIRPDFLVIYIFYISLVYGKTTGVFTGFLLGLLSDLSGVGSFFGLSPLSLSLTAYLTGYLNGKYERMLPYLFHGTWISIIGFHFIIISYVRFQSILLSDPIAFWIKCFMSFSYTMMFLLIIQFFYPVKEASHAEIN</sequence>
<dbReference type="GO" id="GO:0005886">
    <property type="term" value="C:plasma membrane"/>
    <property type="evidence" value="ECO:0007669"/>
    <property type="project" value="UniProtKB-SubCell"/>
</dbReference>
<evidence type="ECO:0000256" key="1">
    <source>
        <dbReference type="ARBA" id="ARBA00004651"/>
    </source>
</evidence>
<organism evidence="8">
    <name type="scientific">marine metagenome</name>
    <dbReference type="NCBI Taxonomy" id="408172"/>
    <lineage>
        <taxon>unclassified sequences</taxon>
        <taxon>metagenomes</taxon>
        <taxon>ecological metagenomes</taxon>
    </lineage>
</organism>
<evidence type="ECO:0008006" key="9">
    <source>
        <dbReference type="Google" id="ProtNLM"/>
    </source>
</evidence>
<keyword evidence="4" id="KW-0133">Cell shape</keyword>
<keyword evidence="5 7" id="KW-1133">Transmembrane helix</keyword>
<feature type="transmembrane region" description="Helical" evidence="7">
    <location>
        <begin position="114"/>
        <end position="138"/>
    </location>
</feature>
<dbReference type="NCBIfam" id="TIGR03426">
    <property type="entry name" value="shape_MreD"/>
    <property type="match status" value="1"/>
</dbReference>
<dbReference type="Pfam" id="PF04093">
    <property type="entry name" value="MreD"/>
    <property type="match status" value="1"/>
</dbReference>
<comment type="subcellular location">
    <subcellularLocation>
        <location evidence="1">Cell membrane</location>
        <topology evidence="1">Multi-pass membrane protein</topology>
    </subcellularLocation>
</comment>
<proteinExistence type="predicted"/>
<evidence type="ECO:0000256" key="7">
    <source>
        <dbReference type="SAM" id="Phobius"/>
    </source>
</evidence>